<organism evidence="1 2">
    <name type="scientific">Arthronema virus TR020</name>
    <dbReference type="NCBI Taxonomy" id="2736280"/>
    <lineage>
        <taxon>Viruses</taxon>
        <taxon>Duplodnaviria</taxon>
        <taxon>Heunggongvirae</taxon>
        <taxon>Uroviricota</taxon>
        <taxon>Caudoviricetes</taxon>
        <taxon>Saffermanviridae</taxon>
        <taxon>Arthrovirus</taxon>
        <taxon>Arthrovirus TR020</taxon>
    </lineage>
</organism>
<evidence type="ECO:0000313" key="1">
    <source>
        <dbReference type="EMBL" id="QKE60808.1"/>
    </source>
</evidence>
<sequence>MDLFVIQFKDGSYLLCKRYVLEDSGSYYFDGAIYGFPMDDVIDITPVYVAVESSRVGNLRVLNSVSTDYKGVRYLVTSLGVYSLVGSVFVKLPVSLNYQLRTMLTGMYHIAAKDYN</sequence>
<dbReference type="EMBL" id="MT457475">
    <property type="protein sequence ID" value="QKE60808.1"/>
    <property type="molecule type" value="Genomic_DNA"/>
</dbReference>
<reference evidence="1 2" key="1">
    <citation type="journal article" date="2020" name="Microb. Ecol.">
        <title>Novel Virus on Filamentous Arthronema africanum Cyanobacterium.</title>
        <authorList>
            <person name="Petrzik K."/>
            <person name="Lukavsky J."/>
            <person name="Koloniuk I."/>
        </authorList>
    </citation>
    <scope>NUCLEOTIDE SEQUENCE [LARGE SCALE GENOMIC DNA]</scope>
</reference>
<dbReference type="Proteomes" id="UP000516780">
    <property type="component" value="Segment"/>
</dbReference>
<protein>
    <submittedName>
        <fullName evidence="1">Uncharacterized protein</fullName>
    </submittedName>
</protein>
<keyword evidence="2" id="KW-1185">Reference proteome</keyword>
<name>A0A7G3WH10_9CAUD</name>
<evidence type="ECO:0000313" key="2">
    <source>
        <dbReference type="Proteomes" id="UP000516780"/>
    </source>
</evidence>
<accession>A0A7G3WH10</accession>
<proteinExistence type="predicted"/>